<reference evidence="2" key="2">
    <citation type="submission" date="2018-05" db="EMBL/GenBank/DDBJ databases">
        <title>OpunRS2 (Oryza punctata Reference Sequence Version 2).</title>
        <authorList>
            <person name="Zhang J."/>
            <person name="Kudrna D."/>
            <person name="Lee S."/>
            <person name="Talag J."/>
            <person name="Welchert J."/>
            <person name="Wing R.A."/>
        </authorList>
    </citation>
    <scope>NUCLEOTIDE SEQUENCE [LARGE SCALE GENOMIC DNA]</scope>
</reference>
<sequence length="81" mass="8061">MPHGLPRPSSYVAALHCLSTRGSIPTTPRTSPATASPSSYPVAAPSSSAVLAHLASTGVSILPGLSDPELARAASASSRPL</sequence>
<dbReference type="Gramene" id="OPUNC03G09170.1">
    <property type="protein sequence ID" value="OPUNC03G09170.1"/>
    <property type="gene ID" value="OPUNC03G09170"/>
</dbReference>
<accession>A0A0E0KAY5</accession>
<feature type="region of interest" description="Disordered" evidence="1">
    <location>
        <begin position="22"/>
        <end position="43"/>
    </location>
</feature>
<proteinExistence type="predicted"/>
<feature type="compositionally biased region" description="Low complexity" evidence="1">
    <location>
        <begin position="23"/>
        <end position="43"/>
    </location>
</feature>
<evidence type="ECO:0000313" key="2">
    <source>
        <dbReference type="EnsemblPlants" id="OPUNC03G09170.1"/>
    </source>
</evidence>
<reference evidence="2" key="1">
    <citation type="submission" date="2015-04" db="UniProtKB">
        <authorList>
            <consortium name="EnsemblPlants"/>
        </authorList>
    </citation>
    <scope>IDENTIFICATION</scope>
</reference>
<dbReference type="EnsemblPlants" id="OPUNC03G09170.1">
    <property type="protein sequence ID" value="OPUNC03G09170.1"/>
    <property type="gene ID" value="OPUNC03G09170"/>
</dbReference>
<organism evidence="2">
    <name type="scientific">Oryza punctata</name>
    <name type="common">Red rice</name>
    <dbReference type="NCBI Taxonomy" id="4537"/>
    <lineage>
        <taxon>Eukaryota</taxon>
        <taxon>Viridiplantae</taxon>
        <taxon>Streptophyta</taxon>
        <taxon>Embryophyta</taxon>
        <taxon>Tracheophyta</taxon>
        <taxon>Spermatophyta</taxon>
        <taxon>Magnoliopsida</taxon>
        <taxon>Liliopsida</taxon>
        <taxon>Poales</taxon>
        <taxon>Poaceae</taxon>
        <taxon>BOP clade</taxon>
        <taxon>Oryzoideae</taxon>
        <taxon>Oryzeae</taxon>
        <taxon>Oryzinae</taxon>
        <taxon>Oryza</taxon>
    </lineage>
</organism>
<name>A0A0E0KAY5_ORYPU</name>
<dbReference type="AlphaFoldDB" id="A0A0E0KAY5"/>
<evidence type="ECO:0000256" key="1">
    <source>
        <dbReference type="SAM" id="MobiDB-lite"/>
    </source>
</evidence>
<dbReference type="HOGENOM" id="CLU_2577984_0_0_1"/>
<evidence type="ECO:0000313" key="3">
    <source>
        <dbReference type="Proteomes" id="UP000026962"/>
    </source>
</evidence>
<keyword evidence="3" id="KW-1185">Reference proteome</keyword>
<dbReference type="Proteomes" id="UP000026962">
    <property type="component" value="Chromosome 3"/>
</dbReference>
<protein>
    <submittedName>
        <fullName evidence="2">Uncharacterized protein</fullName>
    </submittedName>
</protein>